<name>A0AAD3SIS5_NEPGR</name>
<evidence type="ECO:0000256" key="2">
    <source>
        <dbReference type="PROSITE-ProRule" id="PRU00708"/>
    </source>
</evidence>
<feature type="repeat" description="PPR" evidence="2">
    <location>
        <begin position="18"/>
        <end position="52"/>
    </location>
</feature>
<dbReference type="Proteomes" id="UP001279734">
    <property type="component" value="Unassembled WGS sequence"/>
</dbReference>
<dbReference type="Pfam" id="PF01535">
    <property type="entry name" value="PPR"/>
    <property type="match status" value="4"/>
</dbReference>
<evidence type="ECO:0000256" key="1">
    <source>
        <dbReference type="ARBA" id="ARBA00022737"/>
    </source>
</evidence>
<dbReference type="PANTHER" id="PTHR24015:SF1063">
    <property type="entry name" value="OS12G0156900 PROTEIN"/>
    <property type="match status" value="1"/>
</dbReference>
<sequence>MGQLECARELFDKMPKRDVVAWNAMISGFSQSKNSIVALNLFRRMQLSGVSPNSVSLLNLFPAVCKLVDLQLCRCIHGFVIRRDFQSQVINGMIDMYSQCGCVGDARSVFDRMCNRDKVSWGTMMAGYAHNGYFESVLDLFEEIKKENRLINKVSVVSSALAASELRDLEKGKEIHSCAIQQHIDSDILVATAVMMMYAKCGELNKAKRLFDGLNERDLVAWSALISAFVQSGFPKEALCLFREMLNEKIKPNGVNSDEYPSSLCRTFIFEIGKKHTLLFS</sequence>
<evidence type="ECO:0000313" key="3">
    <source>
        <dbReference type="EMBL" id="GMH11560.1"/>
    </source>
</evidence>
<dbReference type="PANTHER" id="PTHR24015">
    <property type="entry name" value="OS07G0578800 PROTEIN-RELATED"/>
    <property type="match status" value="1"/>
</dbReference>
<dbReference type="GO" id="GO:0003723">
    <property type="term" value="F:RNA binding"/>
    <property type="evidence" value="ECO:0007669"/>
    <property type="project" value="InterPro"/>
</dbReference>
<dbReference type="PROSITE" id="PS51375">
    <property type="entry name" value="PPR"/>
    <property type="match status" value="3"/>
</dbReference>
<dbReference type="GO" id="GO:0009451">
    <property type="term" value="P:RNA modification"/>
    <property type="evidence" value="ECO:0007669"/>
    <property type="project" value="InterPro"/>
</dbReference>
<feature type="repeat" description="PPR" evidence="2">
    <location>
        <begin position="218"/>
        <end position="252"/>
    </location>
</feature>
<keyword evidence="4" id="KW-1185">Reference proteome</keyword>
<dbReference type="Pfam" id="PF13041">
    <property type="entry name" value="PPR_2"/>
    <property type="match status" value="1"/>
</dbReference>
<protein>
    <recommendedName>
        <fullName evidence="5">Pentatricopeptide repeat-containing protein</fullName>
    </recommendedName>
</protein>
<dbReference type="InterPro" id="IPR046960">
    <property type="entry name" value="PPR_At4g14850-like_plant"/>
</dbReference>
<dbReference type="InterPro" id="IPR011990">
    <property type="entry name" value="TPR-like_helical_dom_sf"/>
</dbReference>
<organism evidence="3 4">
    <name type="scientific">Nepenthes gracilis</name>
    <name type="common">Slender pitcher plant</name>
    <dbReference type="NCBI Taxonomy" id="150966"/>
    <lineage>
        <taxon>Eukaryota</taxon>
        <taxon>Viridiplantae</taxon>
        <taxon>Streptophyta</taxon>
        <taxon>Embryophyta</taxon>
        <taxon>Tracheophyta</taxon>
        <taxon>Spermatophyta</taxon>
        <taxon>Magnoliopsida</taxon>
        <taxon>eudicotyledons</taxon>
        <taxon>Gunneridae</taxon>
        <taxon>Pentapetalae</taxon>
        <taxon>Caryophyllales</taxon>
        <taxon>Nepenthaceae</taxon>
        <taxon>Nepenthes</taxon>
    </lineage>
</organism>
<dbReference type="Gene3D" id="1.25.40.10">
    <property type="entry name" value="Tetratricopeptide repeat domain"/>
    <property type="match status" value="3"/>
</dbReference>
<proteinExistence type="predicted"/>
<evidence type="ECO:0008006" key="5">
    <source>
        <dbReference type="Google" id="ProtNLM"/>
    </source>
</evidence>
<feature type="repeat" description="PPR" evidence="2">
    <location>
        <begin position="117"/>
        <end position="151"/>
    </location>
</feature>
<accession>A0AAD3SIS5</accession>
<comment type="caution">
    <text evidence="3">The sequence shown here is derived from an EMBL/GenBank/DDBJ whole genome shotgun (WGS) entry which is preliminary data.</text>
</comment>
<dbReference type="InterPro" id="IPR002885">
    <property type="entry name" value="PPR_rpt"/>
</dbReference>
<dbReference type="AlphaFoldDB" id="A0AAD3SIS5"/>
<gene>
    <name evidence="3" type="ORF">Nepgr_013401</name>
</gene>
<keyword evidence="1" id="KW-0677">Repeat</keyword>
<dbReference type="NCBIfam" id="TIGR00756">
    <property type="entry name" value="PPR"/>
    <property type="match status" value="4"/>
</dbReference>
<dbReference type="FunFam" id="1.25.40.10:FF:000073">
    <property type="entry name" value="Pentatricopeptide repeat-containing protein chloroplastic"/>
    <property type="match status" value="1"/>
</dbReference>
<evidence type="ECO:0000313" key="4">
    <source>
        <dbReference type="Proteomes" id="UP001279734"/>
    </source>
</evidence>
<dbReference type="EMBL" id="BSYO01000011">
    <property type="protein sequence ID" value="GMH11560.1"/>
    <property type="molecule type" value="Genomic_DNA"/>
</dbReference>
<reference evidence="3" key="1">
    <citation type="submission" date="2023-05" db="EMBL/GenBank/DDBJ databases">
        <title>Nepenthes gracilis genome sequencing.</title>
        <authorList>
            <person name="Fukushima K."/>
        </authorList>
    </citation>
    <scope>NUCLEOTIDE SEQUENCE</scope>
    <source>
        <strain evidence="3">SING2019-196</strain>
    </source>
</reference>